<comment type="caution">
    <text evidence="3">The sequence shown here is derived from an EMBL/GenBank/DDBJ whole genome shotgun (WGS) entry which is preliminary data.</text>
</comment>
<dbReference type="InterPro" id="IPR012349">
    <property type="entry name" value="Split_barrel_FMN-bd"/>
</dbReference>
<dbReference type="AlphaFoldDB" id="A0A5C5XJA9"/>
<dbReference type="GO" id="GO:0042602">
    <property type="term" value="F:riboflavin reductase (NADPH) activity"/>
    <property type="evidence" value="ECO:0007669"/>
    <property type="project" value="TreeGrafter"/>
</dbReference>
<dbReference type="PANTHER" id="PTHR30466">
    <property type="entry name" value="FLAVIN REDUCTASE"/>
    <property type="match status" value="1"/>
</dbReference>
<gene>
    <name evidence="3" type="primary">hrb</name>
    <name evidence="3" type="ORF">Pan54_29360</name>
</gene>
<evidence type="ECO:0000313" key="4">
    <source>
        <dbReference type="Proteomes" id="UP000316095"/>
    </source>
</evidence>
<evidence type="ECO:0000256" key="1">
    <source>
        <dbReference type="ARBA" id="ARBA00023002"/>
    </source>
</evidence>
<sequence length="192" mass="21721">MNSDDNPISNDPFALIDPQLWLITSASQNRRSGLIATFVTKASIVPDCPRFVIGLARQHETCRLLEESGTCVLHLFSQEKCEWVEKFGVPSGAKIDKFAQIDIQTLKTGAPVLSDAICAFDCQVERNWETGDRILFLLQVVESKMLNPGTPLRFTEMWNTASTELCQKLSFLLVRDQQIDRQAIMKWREASE</sequence>
<dbReference type="EMBL" id="SJPG01000001">
    <property type="protein sequence ID" value="TWT62195.1"/>
    <property type="molecule type" value="Genomic_DNA"/>
</dbReference>
<accession>A0A5C5XJA9</accession>
<proteinExistence type="predicted"/>
<dbReference type="OrthoDB" id="9792436at2"/>
<feature type="domain" description="Flavin reductase like" evidence="2">
    <location>
        <begin position="13"/>
        <end position="161"/>
    </location>
</feature>
<dbReference type="Gene3D" id="2.30.110.10">
    <property type="entry name" value="Electron Transport, Fmn-binding Protein, Chain A"/>
    <property type="match status" value="1"/>
</dbReference>
<dbReference type="InterPro" id="IPR002563">
    <property type="entry name" value="Flavin_Rdtase-like_dom"/>
</dbReference>
<protein>
    <submittedName>
        <fullName evidence="3">High molecular weight rubredoxin</fullName>
    </submittedName>
</protein>
<organism evidence="3 4">
    <name type="scientific">Rubinisphaera italica</name>
    <dbReference type="NCBI Taxonomy" id="2527969"/>
    <lineage>
        <taxon>Bacteria</taxon>
        <taxon>Pseudomonadati</taxon>
        <taxon>Planctomycetota</taxon>
        <taxon>Planctomycetia</taxon>
        <taxon>Planctomycetales</taxon>
        <taxon>Planctomycetaceae</taxon>
        <taxon>Rubinisphaera</taxon>
    </lineage>
</organism>
<dbReference type="Pfam" id="PF01613">
    <property type="entry name" value="Flavin_Reduct"/>
    <property type="match status" value="1"/>
</dbReference>
<keyword evidence="4" id="KW-1185">Reference proteome</keyword>
<evidence type="ECO:0000313" key="3">
    <source>
        <dbReference type="EMBL" id="TWT62195.1"/>
    </source>
</evidence>
<dbReference type="SMART" id="SM00903">
    <property type="entry name" value="Flavin_Reduct"/>
    <property type="match status" value="1"/>
</dbReference>
<reference evidence="3 4" key="1">
    <citation type="submission" date="2019-02" db="EMBL/GenBank/DDBJ databases">
        <title>Deep-cultivation of Planctomycetes and their phenomic and genomic characterization uncovers novel biology.</title>
        <authorList>
            <person name="Wiegand S."/>
            <person name="Jogler M."/>
            <person name="Boedeker C."/>
            <person name="Pinto D."/>
            <person name="Vollmers J."/>
            <person name="Rivas-Marin E."/>
            <person name="Kohn T."/>
            <person name="Peeters S.H."/>
            <person name="Heuer A."/>
            <person name="Rast P."/>
            <person name="Oberbeckmann S."/>
            <person name="Bunk B."/>
            <person name="Jeske O."/>
            <person name="Meyerdierks A."/>
            <person name="Storesund J.E."/>
            <person name="Kallscheuer N."/>
            <person name="Luecker S."/>
            <person name="Lage O.M."/>
            <person name="Pohl T."/>
            <person name="Merkel B.J."/>
            <person name="Hornburger P."/>
            <person name="Mueller R.-W."/>
            <person name="Bruemmer F."/>
            <person name="Labrenz M."/>
            <person name="Spormann A.M."/>
            <person name="Op Den Camp H."/>
            <person name="Overmann J."/>
            <person name="Amann R."/>
            <person name="Jetten M.S.M."/>
            <person name="Mascher T."/>
            <person name="Medema M.H."/>
            <person name="Devos D.P."/>
            <person name="Kaster A.-K."/>
            <person name="Ovreas L."/>
            <person name="Rohde M."/>
            <person name="Galperin M.Y."/>
            <person name="Jogler C."/>
        </authorList>
    </citation>
    <scope>NUCLEOTIDE SEQUENCE [LARGE SCALE GENOMIC DNA]</scope>
    <source>
        <strain evidence="3 4">Pan54</strain>
    </source>
</reference>
<keyword evidence="1" id="KW-0560">Oxidoreductase</keyword>
<dbReference type="Proteomes" id="UP000316095">
    <property type="component" value="Unassembled WGS sequence"/>
</dbReference>
<dbReference type="GO" id="GO:0010181">
    <property type="term" value="F:FMN binding"/>
    <property type="evidence" value="ECO:0007669"/>
    <property type="project" value="InterPro"/>
</dbReference>
<dbReference type="InterPro" id="IPR050268">
    <property type="entry name" value="NADH-dep_flavin_reductase"/>
</dbReference>
<name>A0A5C5XJA9_9PLAN</name>
<dbReference type="RefSeq" id="WP_146504081.1">
    <property type="nucleotide sequence ID" value="NZ_SJPG01000001.1"/>
</dbReference>
<evidence type="ECO:0000259" key="2">
    <source>
        <dbReference type="SMART" id="SM00903"/>
    </source>
</evidence>
<dbReference type="PANTHER" id="PTHR30466:SF15">
    <property type="entry name" value="POSSIBLE OXIDOREDUCTASE"/>
    <property type="match status" value="1"/>
</dbReference>
<dbReference type="SUPFAM" id="SSF50475">
    <property type="entry name" value="FMN-binding split barrel"/>
    <property type="match status" value="1"/>
</dbReference>